<evidence type="ECO:0000259" key="4">
    <source>
        <dbReference type="Pfam" id="PF17479"/>
    </source>
</evidence>
<gene>
    <name evidence="5" type="ORF">GCM10009854_34380</name>
</gene>
<proteinExistence type="predicted"/>
<dbReference type="Pfam" id="PF17479">
    <property type="entry name" value="DUF3048_C"/>
    <property type="match status" value="1"/>
</dbReference>
<name>A0ABN3GKA9_9PSEU</name>
<feature type="domain" description="DUF3048" evidence="3">
    <location>
        <begin position="43"/>
        <end position="170"/>
    </location>
</feature>
<dbReference type="InterPro" id="IPR021416">
    <property type="entry name" value="DUF3048_N"/>
</dbReference>
<dbReference type="PROSITE" id="PS51257">
    <property type="entry name" value="PROKAR_LIPOPROTEIN"/>
    <property type="match status" value="1"/>
</dbReference>
<feature type="domain" description="DUF3048" evidence="4">
    <location>
        <begin position="198"/>
        <end position="310"/>
    </location>
</feature>
<evidence type="ECO:0000256" key="1">
    <source>
        <dbReference type="SAM" id="MobiDB-lite"/>
    </source>
</evidence>
<accession>A0ABN3GKA9</accession>
<dbReference type="Pfam" id="PF11258">
    <property type="entry name" value="DUF3048"/>
    <property type="match status" value="1"/>
</dbReference>
<protein>
    <submittedName>
        <fullName evidence="5">DUF3048 domain-containing protein</fullName>
    </submittedName>
</protein>
<keyword evidence="2" id="KW-0732">Signal</keyword>
<keyword evidence="6" id="KW-1185">Reference proteome</keyword>
<reference evidence="5 6" key="1">
    <citation type="journal article" date="2019" name="Int. J. Syst. Evol. Microbiol.">
        <title>The Global Catalogue of Microorganisms (GCM) 10K type strain sequencing project: providing services to taxonomists for standard genome sequencing and annotation.</title>
        <authorList>
            <consortium name="The Broad Institute Genomics Platform"/>
            <consortium name="The Broad Institute Genome Sequencing Center for Infectious Disease"/>
            <person name="Wu L."/>
            <person name="Ma J."/>
        </authorList>
    </citation>
    <scope>NUCLEOTIDE SEQUENCE [LARGE SCALE GENOMIC DNA]</scope>
    <source>
        <strain evidence="5 6">JCM 16221</strain>
    </source>
</reference>
<dbReference type="SUPFAM" id="SSF159774">
    <property type="entry name" value="YerB-like"/>
    <property type="match status" value="1"/>
</dbReference>
<dbReference type="Gene3D" id="3.50.90.10">
    <property type="entry name" value="YerB-like"/>
    <property type="match status" value="1"/>
</dbReference>
<evidence type="ECO:0000313" key="6">
    <source>
        <dbReference type="Proteomes" id="UP001501218"/>
    </source>
</evidence>
<evidence type="ECO:0000256" key="2">
    <source>
        <dbReference type="SAM" id="SignalP"/>
    </source>
</evidence>
<dbReference type="InterPro" id="IPR023158">
    <property type="entry name" value="YerB-like_sf"/>
</dbReference>
<dbReference type="EMBL" id="BAAARA010000010">
    <property type="protein sequence ID" value="GAA2353461.1"/>
    <property type="molecule type" value="Genomic_DNA"/>
</dbReference>
<feature type="chain" id="PRO_5047355534" evidence="2">
    <location>
        <begin position="22"/>
        <end position="316"/>
    </location>
</feature>
<dbReference type="InterPro" id="IPR035328">
    <property type="entry name" value="DUF3048_C"/>
</dbReference>
<comment type="caution">
    <text evidence="5">The sequence shown here is derived from an EMBL/GenBank/DDBJ whole genome shotgun (WGS) entry which is preliminary data.</text>
</comment>
<evidence type="ECO:0000259" key="3">
    <source>
        <dbReference type="Pfam" id="PF11258"/>
    </source>
</evidence>
<sequence>MRRLRALFAALMVLVVFGATGCGLFSSAPQSGDPATPPPGSGPSAPNGAPVLAVKIDNVAEGRPPVGLAAAEMVFAEPVEGGFSRLLAIFGQHKPPLIGPVRSARETDAEILPQFGRPVLAYSGVAPEIRQTIDAAPIIDGSDGAVPQAYSRDSTRPVPHNLLVDPAKLPAGEPWPAAARPLIGDLPEGGAPTENYEVRYPSARIGFFYNHERGLWNVSMDGDPYATLHTGRVGASTVIIQKVGVHDSVVRDAAGNPSPVAETVGEGSVLMLRDGQSFEGRWSRPTPSDPTRYTDPAGAPLPAAPGQIWVVLTEGE</sequence>
<evidence type="ECO:0000313" key="5">
    <source>
        <dbReference type="EMBL" id="GAA2353461.1"/>
    </source>
</evidence>
<dbReference type="RefSeq" id="WP_344133316.1">
    <property type="nucleotide sequence ID" value="NZ_BAAARA010000010.1"/>
</dbReference>
<feature type="region of interest" description="Disordered" evidence="1">
    <location>
        <begin position="277"/>
        <end position="299"/>
    </location>
</feature>
<dbReference type="Proteomes" id="UP001501218">
    <property type="component" value="Unassembled WGS sequence"/>
</dbReference>
<feature type="signal peptide" evidence="2">
    <location>
        <begin position="1"/>
        <end position="21"/>
    </location>
</feature>
<organism evidence="5 6">
    <name type="scientific">Saccharopolyspora halophila</name>
    <dbReference type="NCBI Taxonomy" id="405551"/>
    <lineage>
        <taxon>Bacteria</taxon>
        <taxon>Bacillati</taxon>
        <taxon>Actinomycetota</taxon>
        <taxon>Actinomycetes</taxon>
        <taxon>Pseudonocardiales</taxon>
        <taxon>Pseudonocardiaceae</taxon>
        <taxon>Saccharopolyspora</taxon>
    </lineage>
</organism>
<feature type="region of interest" description="Disordered" evidence="1">
    <location>
        <begin position="29"/>
        <end position="48"/>
    </location>
</feature>